<accession>A0A150WRH4</accession>
<sequence>MGKSKWQKIPHIKMKDLSKNFENKENLLLDAHVWAEIRNRIVHADIRKPGVDDRQDLENLLGKSITAHEFQMIFGTFSEANPKRYAKWYNSLFSGMVDDVVSATEFFQGIQQEQAQLPKTLFLEKLALLCVEPAKIERTFGDIEEVFRSEIIKKHCRAYVDFWYSFQLLMVIVTSVGPFLMKALGIKEVIEKFVK</sequence>
<reference evidence="2 3" key="1">
    <citation type="submission" date="2016-03" db="EMBL/GenBank/DDBJ databases">
        <authorList>
            <person name="Ploux O."/>
        </authorList>
    </citation>
    <scope>NUCLEOTIDE SEQUENCE [LARGE SCALE GENOMIC DNA]</scope>
    <source>
        <strain evidence="2 3">R0</strain>
    </source>
</reference>
<keyword evidence="1" id="KW-1133">Transmembrane helix</keyword>
<evidence type="ECO:0000313" key="2">
    <source>
        <dbReference type="EMBL" id="KYG66815.1"/>
    </source>
</evidence>
<keyword evidence="3" id="KW-1185">Reference proteome</keyword>
<proteinExistence type="predicted"/>
<evidence type="ECO:0000313" key="3">
    <source>
        <dbReference type="Proteomes" id="UP000075320"/>
    </source>
</evidence>
<protein>
    <submittedName>
        <fullName evidence="2">Uncharacterized protein</fullName>
    </submittedName>
</protein>
<evidence type="ECO:0000256" key="1">
    <source>
        <dbReference type="SAM" id="Phobius"/>
    </source>
</evidence>
<dbReference type="EMBL" id="LUKE01000001">
    <property type="protein sequence ID" value="KYG66815.1"/>
    <property type="molecule type" value="Genomic_DNA"/>
</dbReference>
<feature type="transmembrane region" description="Helical" evidence="1">
    <location>
        <begin position="162"/>
        <end position="181"/>
    </location>
</feature>
<keyword evidence="1" id="KW-0472">Membrane</keyword>
<keyword evidence="1" id="KW-0812">Transmembrane</keyword>
<comment type="caution">
    <text evidence="2">The sequence shown here is derived from an EMBL/GenBank/DDBJ whole genome shotgun (WGS) entry which is preliminary data.</text>
</comment>
<dbReference type="Proteomes" id="UP000075320">
    <property type="component" value="Unassembled WGS sequence"/>
</dbReference>
<dbReference type="RefSeq" id="WP_061834393.1">
    <property type="nucleotide sequence ID" value="NZ_LUKE01000001.1"/>
</dbReference>
<dbReference type="AlphaFoldDB" id="A0A150WRH4"/>
<gene>
    <name evidence="2" type="ORF">AZI86_07190</name>
</gene>
<organism evidence="2 3">
    <name type="scientific">Bdellovibrio bacteriovorus</name>
    <dbReference type="NCBI Taxonomy" id="959"/>
    <lineage>
        <taxon>Bacteria</taxon>
        <taxon>Pseudomonadati</taxon>
        <taxon>Bdellovibrionota</taxon>
        <taxon>Bdellovibrionia</taxon>
        <taxon>Bdellovibrionales</taxon>
        <taxon>Pseudobdellovibrionaceae</taxon>
        <taxon>Bdellovibrio</taxon>
    </lineage>
</organism>
<name>A0A150WRH4_BDEBC</name>